<reference evidence="1" key="1">
    <citation type="submission" date="2021-06" db="EMBL/GenBank/DDBJ databases">
        <authorList>
            <person name="Kallberg Y."/>
            <person name="Tangrot J."/>
            <person name="Rosling A."/>
        </authorList>
    </citation>
    <scope>NUCLEOTIDE SEQUENCE</scope>
    <source>
        <strain evidence="1">IN212</strain>
    </source>
</reference>
<dbReference type="OrthoDB" id="2406411at2759"/>
<dbReference type="EMBL" id="CAJVPZ010000975">
    <property type="protein sequence ID" value="CAG8481221.1"/>
    <property type="molecule type" value="Genomic_DNA"/>
</dbReference>
<comment type="caution">
    <text evidence="1">The sequence shown here is derived from an EMBL/GenBank/DDBJ whole genome shotgun (WGS) entry which is preliminary data.</text>
</comment>
<accession>A0A9N8WE00</accession>
<gene>
    <name evidence="1" type="ORF">RFULGI_LOCUS1552</name>
</gene>
<evidence type="ECO:0000313" key="1">
    <source>
        <dbReference type="EMBL" id="CAG8481221.1"/>
    </source>
</evidence>
<keyword evidence="2" id="KW-1185">Reference proteome</keyword>
<name>A0A9N8WE00_9GLOM</name>
<sequence length="115" mass="13257">MHSFLVENTKSELNYVNPNLRQEDFLTIFNKIASSIEDNTNLFSEKDLFSIQEESTEESIENTEEEPEVLDGENSMNLEVKKFINLLSKLELSELSSAIEEIVHGDRDFDINNLL</sequence>
<evidence type="ECO:0000313" key="2">
    <source>
        <dbReference type="Proteomes" id="UP000789396"/>
    </source>
</evidence>
<organism evidence="1 2">
    <name type="scientific">Racocetra fulgida</name>
    <dbReference type="NCBI Taxonomy" id="60492"/>
    <lineage>
        <taxon>Eukaryota</taxon>
        <taxon>Fungi</taxon>
        <taxon>Fungi incertae sedis</taxon>
        <taxon>Mucoromycota</taxon>
        <taxon>Glomeromycotina</taxon>
        <taxon>Glomeromycetes</taxon>
        <taxon>Diversisporales</taxon>
        <taxon>Gigasporaceae</taxon>
        <taxon>Racocetra</taxon>
    </lineage>
</organism>
<dbReference type="AlphaFoldDB" id="A0A9N8WE00"/>
<protein>
    <submittedName>
        <fullName evidence="1">9526_t:CDS:1</fullName>
    </submittedName>
</protein>
<proteinExistence type="predicted"/>
<dbReference type="Proteomes" id="UP000789396">
    <property type="component" value="Unassembled WGS sequence"/>
</dbReference>